<protein>
    <submittedName>
        <fullName evidence="6">ABC transporter related</fullName>
    </submittedName>
</protein>
<dbReference type="GO" id="GO:0016887">
    <property type="term" value="F:ATP hydrolysis activity"/>
    <property type="evidence" value="ECO:0007669"/>
    <property type="project" value="InterPro"/>
</dbReference>
<dbReference type="InterPro" id="IPR050093">
    <property type="entry name" value="ABC_SmlMolc_Importer"/>
</dbReference>
<dbReference type="GO" id="GO:0015697">
    <property type="term" value="P:quaternary ammonium group transport"/>
    <property type="evidence" value="ECO:0007669"/>
    <property type="project" value="UniProtKB-ARBA"/>
</dbReference>
<dbReference type="InterPro" id="IPR003439">
    <property type="entry name" value="ABC_transporter-like_ATP-bd"/>
</dbReference>
<dbReference type="PANTHER" id="PTHR42781">
    <property type="entry name" value="SPERMIDINE/PUTRESCINE IMPORT ATP-BINDING PROTEIN POTA"/>
    <property type="match status" value="1"/>
</dbReference>
<evidence type="ECO:0000256" key="4">
    <source>
        <dbReference type="ARBA" id="ARBA00022840"/>
    </source>
</evidence>
<evidence type="ECO:0000313" key="7">
    <source>
        <dbReference type="Proteomes" id="UP000000374"/>
    </source>
</evidence>
<evidence type="ECO:0000313" key="6">
    <source>
        <dbReference type="EMBL" id="ABM55993.1"/>
    </source>
</evidence>
<keyword evidence="3" id="KW-0547">Nucleotide-binding</keyword>
<dbReference type="InterPro" id="IPR017871">
    <property type="entry name" value="ABC_transporter-like_CS"/>
</dbReference>
<dbReference type="SUPFAM" id="SSF50331">
    <property type="entry name" value="MOP-like"/>
    <property type="match status" value="1"/>
</dbReference>
<dbReference type="SUPFAM" id="SSF52540">
    <property type="entry name" value="P-loop containing nucleoside triphosphate hydrolases"/>
    <property type="match status" value="1"/>
</dbReference>
<proteinExistence type="predicted"/>
<feature type="domain" description="ABC transporter" evidence="5">
    <location>
        <begin position="7"/>
        <end position="237"/>
    </location>
</feature>
<gene>
    <name evidence="6" type="ordered locus">Veis_0201</name>
</gene>
<keyword evidence="1" id="KW-0813">Transport</keyword>
<dbReference type="Pfam" id="PF08402">
    <property type="entry name" value="TOBE_2"/>
    <property type="match status" value="1"/>
</dbReference>
<dbReference type="KEGG" id="vei:Veis_0201"/>
<keyword evidence="7" id="KW-1185">Reference proteome</keyword>
<reference evidence="7" key="1">
    <citation type="submission" date="2006-12" db="EMBL/GenBank/DDBJ databases">
        <title>Complete sequence of chromosome 1 of Verminephrobacter eiseniae EF01-2.</title>
        <authorList>
            <person name="Copeland A."/>
            <person name="Lucas S."/>
            <person name="Lapidus A."/>
            <person name="Barry K."/>
            <person name="Detter J.C."/>
            <person name="Glavina del Rio T."/>
            <person name="Dalin E."/>
            <person name="Tice H."/>
            <person name="Pitluck S."/>
            <person name="Chertkov O."/>
            <person name="Brettin T."/>
            <person name="Bruce D."/>
            <person name="Han C."/>
            <person name="Tapia R."/>
            <person name="Gilna P."/>
            <person name="Schmutz J."/>
            <person name="Larimer F."/>
            <person name="Land M."/>
            <person name="Hauser L."/>
            <person name="Kyrpides N."/>
            <person name="Kim E."/>
            <person name="Stahl D."/>
            <person name="Richardson P."/>
        </authorList>
    </citation>
    <scope>NUCLEOTIDE SEQUENCE [LARGE SCALE GENOMIC DNA]</scope>
    <source>
        <strain evidence="7">EF01-2</strain>
    </source>
</reference>
<dbReference type="HOGENOM" id="CLU_000604_1_1_4"/>
<sequence>MASMSHLVLDGLGKSYGDVTVIAGLDLAVERGEFVSLLGPSGCGKTTTLQMIAGFTPVDRGRILLDGSDLATVAPSKRGLGIVFQSYALFPHMTVAQNIAFGLEMRGVAKSERDRRTLEAMALVDLDGFVERYPRRMSGGQQQRVALARALVIEPTLLLLDEPLSNLDAKLREEMQGELRRIQRSVGTTTILVTHDQHEAMALSDRIVLMNQGRVEQIGTPDAIYARPSSAFVAHFLGKTNILQGRGDGCGHVVIGPLSIPVAGAGAGAVALAVRPERLSIDAPGARGFPARITGRVFQGAHWLLSADSEAGALWLLRSNDGSSIPADGQTVMLSFAPADAAVLENGAAP</sequence>
<evidence type="ECO:0000256" key="1">
    <source>
        <dbReference type="ARBA" id="ARBA00022448"/>
    </source>
</evidence>
<dbReference type="GO" id="GO:0043190">
    <property type="term" value="C:ATP-binding cassette (ABC) transporter complex"/>
    <property type="evidence" value="ECO:0007669"/>
    <property type="project" value="InterPro"/>
</dbReference>
<name>A1WED6_VEREI</name>
<dbReference type="PANTHER" id="PTHR42781:SF4">
    <property type="entry name" value="SPERMIDINE_PUTRESCINE IMPORT ATP-BINDING PROTEIN POTA"/>
    <property type="match status" value="1"/>
</dbReference>
<dbReference type="AlphaFoldDB" id="A1WED6"/>
<dbReference type="Pfam" id="PF00005">
    <property type="entry name" value="ABC_tran"/>
    <property type="match status" value="1"/>
</dbReference>
<dbReference type="eggNOG" id="COG3842">
    <property type="taxonomic scope" value="Bacteria"/>
</dbReference>
<dbReference type="Gene3D" id="3.40.50.300">
    <property type="entry name" value="P-loop containing nucleotide triphosphate hydrolases"/>
    <property type="match status" value="1"/>
</dbReference>
<dbReference type="Proteomes" id="UP000000374">
    <property type="component" value="Chromosome"/>
</dbReference>
<evidence type="ECO:0000256" key="3">
    <source>
        <dbReference type="ARBA" id="ARBA00022741"/>
    </source>
</evidence>
<dbReference type="SMART" id="SM00382">
    <property type="entry name" value="AAA"/>
    <property type="match status" value="1"/>
</dbReference>
<dbReference type="PROSITE" id="PS50893">
    <property type="entry name" value="ABC_TRANSPORTER_2"/>
    <property type="match status" value="1"/>
</dbReference>
<dbReference type="InterPro" id="IPR003593">
    <property type="entry name" value="AAA+_ATPase"/>
</dbReference>
<dbReference type="InterPro" id="IPR013611">
    <property type="entry name" value="Transp-assoc_OB_typ2"/>
</dbReference>
<keyword evidence="4" id="KW-0067">ATP-binding</keyword>
<dbReference type="GO" id="GO:0005524">
    <property type="term" value="F:ATP binding"/>
    <property type="evidence" value="ECO:0007669"/>
    <property type="project" value="UniProtKB-KW"/>
</dbReference>
<dbReference type="STRING" id="391735.Veis_0201"/>
<keyword evidence="2" id="KW-1003">Cell membrane</keyword>
<dbReference type="InterPro" id="IPR027417">
    <property type="entry name" value="P-loop_NTPase"/>
</dbReference>
<dbReference type="EMBL" id="CP000542">
    <property type="protein sequence ID" value="ABM55993.1"/>
    <property type="molecule type" value="Genomic_DNA"/>
</dbReference>
<accession>A1WED6</accession>
<dbReference type="FunFam" id="3.40.50.300:FF:000425">
    <property type="entry name" value="Probable ABC transporter, ATP-binding subunit"/>
    <property type="match status" value="1"/>
</dbReference>
<dbReference type="PROSITE" id="PS00211">
    <property type="entry name" value="ABC_TRANSPORTER_1"/>
    <property type="match status" value="1"/>
</dbReference>
<evidence type="ECO:0000259" key="5">
    <source>
        <dbReference type="PROSITE" id="PS50893"/>
    </source>
</evidence>
<dbReference type="InterPro" id="IPR008995">
    <property type="entry name" value="Mo/tungstate-bd_C_term_dom"/>
</dbReference>
<dbReference type="GO" id="GO:0022857">
    <property type="term" value="F:transmembrane transporter activity"/>
    <property type="evidence" value="ECO:0007669"/>
    <property type="project" value="InterPro"/>
</dbReference>
<organism evidence="6 7">
    <name type="scientific">Verminephrobacter eiseniae (strain EF01-2)</name>
    <dbReference type="NCBI Taxonomy" id="391735"/>
    <lineage>
        <taxon>Bacteria</taxon>
        <taxon>Pseudomonadati</taxon>
        <taxon>Pseudomonadota</taxon>
        <taxon>Betaproteobacteria</taxon>
        <taxon>Burkholderiales</taxon>
        <taxon>Comamonadaceae</taxon>
        <taxon>Verminephrobacter</taxon>
    </lineage>
</organism>
<keyword evidence="2" id="KW-0472">Membrane</keyword>
<evidence type="ECO:0000256" key="2">
    <source>
        <dbReference type="ARBA" id="ARBA00022475"/>
    </source>
</evidence>